<evidence type="ECO:0000256" key="2">
    <source>
        <dbReference type="SAM" id="Phobius"/>
    </source>
</evidence>
<evidence type="ECO:0000256" key="1">
    <source>
        <dbReference type="SAM" id="MobiDB-lite"/>
    </source>
</evidence>
<feature type="signal peptide" evidence="3">
    <location>
        <begin position="1"/>
        <end position="21"/>
    </location>
</feature>
<feature type="compositionally biased region" description="Low complexity" evidence="1">
    <location>
        <begin position="343"/>
        <end position="377"/>
    </location>
</feature>
<feature type="transmembrane region" description="Helical" evidence="2">
    <location>
        <begin position="259"/>
        <end position="281"/>
    </location>
</feature>
<name>A0AAD6XS03_9AGAR</name>
<keyword evidence="2" id="KW-0472">Membrane</keyword>
<keyword evidence="3" id="KW-0732">Signal</keyword>
<feature type="compositionally biased region" description="Low complexity" evidence="1">
    <location>
        <begin position="315"/>
        <end position="329"/>
    </location>
</feature>
<feature type="compositionally biased region" description="Low complexity" evidence="1">
    <location>
        <begin position="201"/>
        <end position="213"/>
    </location>
</feature>
<keyword evidence="2" id="KW-1133">Transmembrane helix</keyword>
<feature type="region of interest" description="Disordered" evidence="1">
    <location>
        <begin position="201"/>
        <end position="236"/>
    </location>
</feature>
<protein>
    <submittedName>
        <fullName evidence="4">Uncharacterized protein</fullName>
    </submittedName>
</protein>
<dbReference type="Proteomes" id="UP001222325">
    <property type="component" value="Unassembled WGS sequence"/>
</dbReference>
<dbReference type="Gene3D" id="2.60.120.260">
    <property type="entry name" value="Galactose-binding domain-like"/>
    <property type="match status" value="1"/>
</dbReference>
<gene>
    <name evidence="4" type="ORF">B0H15DRAFT_949348</name>
</gene>
<dbReference type="AlphaFoldDB" id="A0AAD6XS03"/>
<sequence length="564" mass="58881">MRLASSFLIFGALAILSFVSALHNVTLDDTDPAIIYSAGWNVLYGNALDFGGTLHSSDDSSASASLKFRGVAVYLIAPLLSSSAGAQVVIDDQAPFIIDLQDHGIAAAPDLGQETLRSQVVWAATSLPYAEHTLVISMPPATRNLILDGLIYSVPDDADSLPPVAEPSTSFVFTTITTTSLFTSPTLRSSFSASALSSVQSTTTSSSQPPSFSDIPTSLGSGYPQRPVNAATPPLSPAILPTTTASAAKGLSTSTKRTIAISSVFGVSMIILLIVTLLTFLRRRRTRQRRRERLENWSQKFTPYPYNAARIARASPRTPAANPPATTAPLRPPGPLARQMPRSPLATAAPITASAPSPTTAKSSAPLSAPLLSSAPASPLPPPQTPGRPWSADKLPRFSSSSLTAKFPGPLAAPPSATLMSPAPTSPLPPPPTPGTPRSARKSPRFSSSSAYSDASTSEASGGGYGWTTPSLVGIHPFSAPAEPEPSASSGGRADPEPRRRHGAQAELAPRLDEKSAAALFRIENMPRLSAAPAYREKDAARLFAAAHARTASSSQSAPPLYQP</sequence>
<evidence type="ECO:0000313" key="4">
    <source>
        <dbReference type="EMBL" id="KAJ7088722.1"/>
    </source>
</evidence>
<feature type="region of interest" description="Disordered" evidence="1">
    <location>
        <begin position="315"/>
        <end position="513"/>
    </location>
</feature>
<dbReference type="EMBL" id="JARJCN010000025">
    <property type="protein sequence ID" value="KAJ7088722.1"/>
    <property type="molecule type" value="Genomic_DNA"/>
</dbReference>
<feature type="compositionally biased region" description="Low complexity" evidence="1">
    <location>
        <begin position="479"/>
        <end position="490"/>
    </location>
</feature>
<evidence type="ECO:0000256" key="3">
    <source>
        <dbReference type="SAM" id="SignalP"/>
    </source>
</evidence>
<keyword evidence="5" id="KW-1185">Reference proteome</keyword>
<feature type="chain" id="PRO_5042042458" evidence="3">
    <location>
        <begin position="22"/>
        <end position="564"/>
    </location>
</feature>
<reference evidence="4" key="1">
    <citation type="submission" date="2023-03" db="EMBL/GenBank/DDBJ databases">
        <title>Massive genome expansion in bonnet fungi (Mycena s.s.) driven by repeated elements and novel gene families across ecological guilds.</title>
        <authorList>
            <consortium name="Lawrence Berkeley National Laboratory"/>
            <person name="Harder C.B."/>
            <person name="Miyauchi S."/>
            <person name="Viragh M."/>
            <person name="Kuo A."/>
            <person name="Thoen E."/>
            <person name="Andreopoulos B."/>
            <person name="Lu D."/>
            <person name="Skrede I."/>
            <person name="Drula E."/>
            <person name="Henrissat B."/>
            <person name="Morin E."/>
            <person name="Kohler A."/>
            <person name="Barry K."/>
            <person name="LaButti K."/>
            <person name="Morin E."/>
            <person name="Salamov A."/>
            <person name="Lipzen A."/>
            <person name="Mereny Z."/>
            <person name="Hegedus B."/>
            <person name="Baldrian P."/>
            <person name="Stursova M."/>
            <person name="Weitz H."/>
            <person name="Taylor A."/>
            <person name="Grigoriev I.V."/>
            <person name="Nagy L.G."/>
            <person name="Martin F."/>
            <person name="Kauserud H."/>
        </authorList>
    </citation>
    <scope>NUCLEOTIDE SEQUENCE</scope>
    <source>
        <strain evidence="4">CBHHK173m</strain>
    </source>
</reference>
<comment type="caution">
    <text evidence="4">The sequence shown here is derived from an EMBL/GenBank/DDBJ whole genome shotgun (WGS) entry which is preliminary data.</text>
</comment>
<keyword evidence="2" id="KW-0812">Transmembrane</keyword>
<organism evidence="4 5">
    <name type="scientific">Mycena belliarum</name>
    <dbReference type="NCBI Taxonomy" id="1033014"/>
    <lineage>
        <taxon>Eukaryota</taxon>
        <taxon>Fungi</taxon>
        <taxon>Dikarya</taxon>
        <taxon>Basidiomycota</taxon>
        <taxon>Agaricomycotina</taxon>
        <taxon>Agaricomycetes</taxon>
        <taxon>Agaricomycetidae</taxon>
        <taxon>Agaricales</taxon>
        <taxon>Marasmiineae</taxon>
        <taxon>Mycenaceae</taxon>
        <taxon>Mycena</taxon>
    </lineage>
</organism>
<feature type="compositionally biased region" description="Low complexity" evidence="1">
    <location>
        <begin position="445"/>
        <end position="460"/>
    </location>
</feature>
<accession>A0AAD6XS03</accession>
<proteinExistence type="predicted"/>
<evidence type="ECO:0000313" key="5">
    <source>
        <dbReference type="Proteomes" id="UP001222325"/>
    </source>
</evidence>
<feature type="compositionally biased region" description="Pro residues" evidence="1">
    <location>
        <begin position="424"/>
        <end position="435"/>
    </location>
</feature>